<keyword evidence="3" id="KW-1185">Reference proteome</keyword>
<protein>
    <submittedName>
        <fullName evidence="2">Uncharacterized protein</fullName>
    </submittedName>
</protein>
<feature type="region of interest" description="Disordered" evidence="1">
    <location>
        <begin position="139"/>
        <end position="203"/>
    </location>
</feature>
<gene>
    <name evidence="2" type="ORF">POM88_050820</name>
</gene>
<reference evidence="2" key="1">
    <citation type="submission" date="2023-02" db="EMBL/GenBank/DDBJ databases">
        <title>Genome of toxic invasive species Heracleum sosnowskyi carries increased number of genes despite the absence of recent whole-genome duplications.</title>
        <authorList>
            <person name="Schelkunov M."/>
            <person name="Shtratnikova V."/>
            <person name="Makarenko M."/>
            <person name="Klepikova A."/>
            <person name="Omelchenko D."/>
            <person name="Novikova G."/>
            <person name="Obukhova E."/>
            <person name="Bogdanov V."/>
            <person name="Penin A."/>
            <person name="Logacheva M."/>
        </authorList>
    </citation>
    <scope>NUCLEOTIDE SEQUENCE</scope>
    <source>
        <strain evidence="2">Hsosn_3</strain>
        <tissue evidence="2">Leaf</tissue>
    </source>
</reference>
<sequence>MAERRNPVKEMEDSFARIRLEEEEEGGISYEGETDVLSEIDARWRNYTIGSKWLRQGGVLPAKDGGDEVTCNDGNSEIGVKGGKDPDNLGIGVVQHGRDGKESNQSLLGEIQGNNIINETLSHAPDMLHNSNVERENSIVDIETNGLQVTDPKRRRTNAPTTKKPKPNEIGEDDDMLDSLQHDADNQKNEFSAGPVLQARHAL</sequence>
<dbReference type="EMBL" id="JAUIZM010000011">
    <property type="protein sequence ID" value="KAK1357564.1"/>
    <property type="molecule type" value="Genomic_DNA"/>
</dbReference>
<evidence type="ECO:0000313" key="2">
    <source>
        <dbReference type="EMBL" id="KAK1357564.1"/>
    </source>
</evidence>
<name>A0AAD8GZD3_9APIA</name>
<dbReference type="AlphaFoldDB" id="A0AAD8GZD3"/>
<comment type="caution">
    <text evidence="2">The sequence shown here is derived from an EMBL/GenBank/DDBJ whole genome shotgun (WGS) entry which is preliminary data.</text>
</comment>
<proteinExistence type="predicted"/>
<evidence type="ECO:0000313" key="3">
    <source>
        <dbReference type="Proteomes" id="UP001237642"/>
    </source>
</evidence>
<accession>A0AAD8GZD3</accession>
<evidence type="ECO:0000256" key="1">
    <source>
        <dbReference type="SAM" id="MobiDB-lite"/>
    </source>
</evidence>
<organism evidence="2 3">
    <name type="scientific">Heracleum sosnowskyi</name>
    <dbReference type="NCBI Taxonomy" id="360622"/>
    <lineage>
        <taxon>Eukaryota</taxon>
        <taxon>Viridiplantae</taxon>
        <taxon>Streptophyta</taxon>
        <taxon>Embryophyta</taxon>
        <taxon>Tracheophyta</taxon>
        <taxon>Spermatophyta</taxon>
        <taxon>Magnoliopsida</taxon>
        <taxon>eudicotyledons</taxon>
        <taxon>Gunneridae</taxon>
        <taxon>Pentapetalae</taxon>
        <taxon>asterids</taxon>
        <taxon>campanulids</taxon>
        <taxon>Apiales</taxon>
        <taxon>Apiaceae</taxon>
        <taxon>Apioideae</taxon>
        <taxon>apioid superclade</taxon>
        <taxon>Tordylieae</taxon>
        <taxon>Tordyliinae</taxon>
        <taxon>Heracleum</taxon>
    </lineage>
</organism>
<reference evidence="2" key="2">
    <citation type="submission" date="2023-05" db="EMBL/GenBank/DDBJ databases">
        <authorList>
            <person name="Schelkunov M.I."/>
        </authorList>
    </citation>
    <scope>NUCLEOTIDE SEQUENCE</scope>
    <source>
        <strain evidence="2">Hsosn_3</strain>
        <tissue evidence="2">Leaf</tissue>
    </source>
</reference>
<dbReference type="Proteomes" id="UP001237642">
    <property type="component" value="Unassembled WGS sequence"/>
</dbReference>